<dbReference type="InterPro" id="IPR007318">
    <property type="entry name" value="Phopholipid_MeTrfase"/>
</dbReference>
<keyword evidence="4 5" id="KW-0472">Membrane</keyword>
<dbReference type="GO" id="GO:0032259">
    <property type="term" value="P:methylation"/>
    <property type="evidence" value="ECO:0007669"/>
    <property type="project" value="UniProtKB-KW"/>
</dbReference>
<keyword evidence="6" id="KW-0808">Transferase</keyword>
<dbReference type="GO" id="GO:0012505">
    <property type="term" value="C:endomembrane system"/>
    <property type="evidence" value="ECO:0007669"/>
    <property type="project" value="UniProtKB-SubCell"/>
</dbReference>
<dbReference type="PANTHER" id="PTHR43847">
    <property type="entry name" value="BLL3993 PROTEIN"/>
    <property type="match status" value="1"/>
</dbReference>
<dbReference type="Proteomes" id="UP000198703">
    <property type="component" value="Unassembled WGS sequence"/>
</dbReference>
<feature type="transmembrane region" description="Helical" evidence="5">
    <location>
        <begin position="7"/>
        <end position="23"/>
    </location>
</feature>
<dbReference type="RefSeq" id="WP_093247727.1">
    <property type="nucleotide sequence ID" value="NZ_FNQM01000001.1"/>
</dbReference>
<name>A0A1H3VTS2_9RHOB</name>
<evidence type="ECO:0000256" key="3">
    <source>
        <dbReference type="ARBA" id="ARBA00022989"/>
    </source>
</evidence>
<proteinExistence type="predicted"/>
<dbReference type="GO" id="GO:0008168">
    <property type="term" value="F:methyltransferase activity"/>
    <property type="evidence" value="ECO:0007669"/>
    <property type="project" value="UniProtKB-KW"/>
</dbReference>
<evidence type="ECO:0000313" key="7">
    <source>
        <dbReference type="Proteomes" id="UP000198703"/>
    </source>
</evidence>
<keyword evidence="6" id="KW-0489">Methyltransferase</keyword>
<dbReference type="AlphaFoldDB" id="A0A1H3VTS2"/>
<gene>
    <name evidence="6" type="ORF">SAMN05444370_101320</name>
</gene>
<evidence type="ECO:0000256" key="4">
    <source>
        <dbReference type="ARBA" id="ARBA00023136"/>
    </source>
</evidence>
<dbReference type="Gene3D" id="1.20.120.1630">
    <property type="match status" value="1"/>
</dbReference>
<keyword evidence="3 5" id="KW-1133">Transmembrane helix</keyword>
<feature type="transmembrane region" description="Helical" evidence="5">
    <location>
        <begin position="35"/>
        <end position="59"/>
    </location>
</feature>
<evidence type="ECO:0000313" key="6">
    <source>
        <dbReference type="EMBL" id="SDZ78176.1"/>
    </source>
</evidence>
<dbReference type="InterPro" id="IPR052527">
    <property type="entry name" value="Metal_cation-efflux_comp"/>
</dbReference>
<reference evidence="6 7" key="1">
    <citation type="submission" date="2016-10" db="EMBL/GenBank/DDBJ databases">
        <authorList>
            <person name="de Groot N.N."/>
        </authorList>
    </citation>
    <scope>NUCLEOTIDE SEQUENCE [LARGE SCALE GENOMIC DNA]</scope>
    <source>
        <strain evidence="6 7">DSM 15345</strain>
    </source>
</reference>
<organism evidence="6 7">
    <name type="scientific">Rubrimonas cliftonensis</name>
    <dbReference type="NCBI Taxonomy" id="89524"/>
    <lineage>
        <taxon>Bacteria</taxon>
        <taxon>Pseudomonadati</taxon>
        <taxon>Pseudomonadota</taxon>
        <taxon>Alphaproteobacteria</taxon>
        <taxon>Rhodobacterales</taxon>
        <taxon>Paracoccaceae</taxon>
        <taxon>Rubrimonas</taxon>
    </lineage>
</organism>
<keyword evidence="2 5" id="KW-0812">Transmembrane</keyword>
<dbReference type="STRING" id="89524.SAMN05444370_101320"/>
<dbReference type="EMBL" id="FNQM01000001">
    <property type="protein sequence ID" value="SDZ78176.1"/>
    <property type="molecule type" value="Genomic_DNA"/>
</dbReference>
<evidence type="ECO:0000256" key="5">
    <source>
        <dbReference type="SAM" id="Phobius"/>
    </source>
</evidence>
<keyword evidence="7" id="KW-1185">Reference proteome</keyword>
<sequence>MLRGLDLPPVWGALFAALIWLWAENVTIAPLPATPALWGGRALIALALGLALWAAWFFLKRRTPIEPRQTPRALLTEGPFAFTRNPIYRSLVMILAGWALICGETTAFIFPAAYALLLLKRFAIPEEAILLETFGSEWRDYAARVRRRL</sequence>
<dbReference type="OrthoDB" id="9811969at2"/>
<protein>
    <submittedName>
        <fullName evidence="6">Phospholipid methyltransferase</fullName>
    </submittedName>
</protein>
<feature type="transmembrane region" description="Helical" evidence="5">
    <location>
        <begin position="91"/>
        <end position="117"/>
    </location>
</feature>
<dbReference type="Pfam" id="PF04191">
    <property type="entry name" value="PEMT"/>
    <property type="match status" value="1"/>
</dbReference>
<accession>A0A1H3VTS2</accession>
<comment type="subcellular location">
    <subcellularLocation>
        <location evidence="1">Endomembrane system</location>
        <topology evidence="1">Multi-pass membrane protein</topology>
    </subcellularLocation>
</comment>
<evidence type="ECO:0000256" key="1">
    <source>
        <dbReference type="ARBA" id="ARBA00004127"/>
    </source>
</evidence>
<dbReference type="PANTHER" id="PTHR43847:SF1">
    <property type="entry name" value="BLL3993 PROTEIN"/>
    <property type="match status" value="1"/>
</dbReference>
<evidence type="ECO:0000256" key="2">
    <source>
        <dbReference type="ARBA" id="ARBA00022692"/>
    </source>
</evidence>